<name>A0A0F7SIG1_PHARH</name>
<dbReference type="PANTHER" id="PTHR44240">
    <property type="entry name" value="DNAJ DOMAIN (PROKARYOTIC HEAT SHOCK PROTEIN)-RELATED"/>
    <property type="match status" value="1"/>
</dbReference>
<dbReference type="InterPro" id="IPR052276">
    <property type="entry name" value="Diphthamide-biosynth_chaperone"/>
</dbReference>
<feature type="domain" description="J" evidence="2">
    <location>
        <begin position="44"/>
        <end position="116"/>
    </location>
</feature>
<dbReference type="PANTHER" id="PTHR44240:SF10">
    <property type="entry name" value="J DOMAIN-CONTAINING PROTEIN"/>
    <property type="match status" value="1"/>
</dbReference>
<proteinExistence type="predicted"/>
<dbReference type="InterPro" id="IPR001623">
    <property type="entry name" value="DnaJ_domain"/>
</dbReference>
<dbReference type="SUPFAM" id="SSF46565">
    <property type="entry name" value="Chaperone J-domain"/>
    <property type="match status" value="1"/>
</dbReference>
<accession>A0A0F7SIG1</accession>
<dbReference type="EMBL" id="LN483167">
    <property type="protein sequence ID" value="CDZ96732.1"/>
    <property type="molecule type" value="Genomic_DNA"/>
</dbReference>
<dbReference type="SMART" id="SM00271">
    <property type="entry name" value="DnaJ"/>
    <property type="match status" value="1"/>
</dbReference>
<reference evidence="3" key="1">
    <citation type="submission" date="2014-08" db="EMBL/GenBank/DDBJ databases">
        <authorList>
            <person name="Sharma Rahul"/>
            <person name="Thines Marco"/>
        </authorList>
    </citation>
    <scope>NUCLEOTIDE SEQUENCE</scope>
</reference>
<feature type="region of interest" description="Disordered" evidence="1">
    <location>
        <begin position="169"/>
        <end position="193"/>
    </location>
</feature>
<dbReference type="Gene3D" id="1.10.287.110">
    <property type="entry name" value="DnaJ domain"/>
    <property type="match status" value="1"/>
</dbReference>
<dbReference type="InterPro" id="IPR018253">
    <property type="entry name" value="DnaJ_domain_CS"/>
</dbReference>
<dbReference type="Pfam" id="PF00226">
    <property type="entry name" value="DnaJ"/>
    <property type="match status" value="1"/>
</dbReference>
<dbReference type="CDD" id="cd06257">
    <property type="entry name" value="DnaJ"/>
    <property type="match status" value="1"/>
</dbReference>
<dbReference type="PROSITE" id="PS50076">
    <property type="entry name" value="DNAJ_2"/>
    <property type="match status" value="1"/>
</dbReference>
<protein>
    <submittedName>
        <fullName evidence="3">Molecular chaperone (DnaJ superfamily)</fullName>
    </submittedName>
</protein>
<evidence type="ECO:0000256" key="1">
    <source>
        <dbReference type="SAM" id="MobiDB-lite"/>
    </source>
</evidence>
<dbReference type="AlphaFoldDB" id="A0A0F7SIG1"/>
<sequence length="323" mass="37068">MSLRTVLCSSRCQTVPRLGIPSSIRSFASPITFKDEDFPIDPSSAWEVLHLPEGASCQQVKQAYYRLVRVHHPDCQSTSERLKKHPIPAKERFHYLQTAYETLGNPTSRELYLRTKTGWAYSRAPRLSPSNYYPRSSSTRHNLSQTAQSYHHANFERYAHSMYFDPKSKTQPRGRWNHNPAAEWETTPGFGTNTSGVAPDGIFQGWTKARSARWLVFTIILSMVYGLLPAALPRTDLRSDYVHRLAIQSLQQAREDAMEVGDWKAPMKERLLRMEEEEQERKKTGNQSDLDLRGPAPVAEHQDINVRLETETERDLNACEIHV</sequence>
<evidence type="ECO:0000313" key="3">
    <source>
        <dbReference type="EMBL" id="CDZ96732.1"/>
    </source>
</evidence>
<dbReference type="PROSITE" id="PS00636">
    <property type="entry name" value="DNAJ_1"/>
    <property type="match status" value="1"/>
</dbReference>
<feature type="region of interest" description="Disordered" evidence="1">
    <location>
        <begin position="275"/>
        <end position="296"/>
    </location>
</feature>
<dbReference type="InterPro" id="IPR036869">
    <property type="entry name" value="J_dom_sf"/>
</dbReference>
<organism evidence="3">
    <name type="scientific">Phaffia rhodozyma</name>
    <name type="common">Yeast</name>
    <name type="synonym">Xanthophyllomyces dendrorhous</name>
    <dbReference type="NCBI Taxonomy" id="264483"/>
    <lineage>
        <taxon>Eukaryota</taxon>
        <taxon>Fungi</taxon>
        <taxon>Dikarya</taxon>
        <taxon>Basidiomycota</taxon>
        <taxon>Agaricomycotina</taxon>
        <taxon>Tremellomycetes</taxon>
        <taxon>Cystofilobasidiales</taxon>
        <taxon>Mrakiaceae</taxon>
        <taxon>Phaffia</taxon>
    </lineage>
</organism>
<evidence type="ECO:0000259" key="2">
    <source>
        <dbReference type="PROSITE" id="PS50076"/>
    </source>
</evidence>
<dbReference type="PRINTS" id="PR00625">
    <property type="entry name" value="JDOMAIN"/>
</dbReference>